<feature type="coiled-coil region" evidence="1">
    <location>
        <begin position="613"/>
        <end position="654"/>
    </location>
</feature>
<evidence type="ECO:0000256" key="2">
    <source>
        <dbReference type="SAM" id="MobiDB-lite"/>
    </source>
</evidence>
<accession>A0A1J4JWQ6</accession>
<dbReference type="EMBL" id="MLAK01000849">
    <property type="protein sequence ID" value="OHT02888.1"/>
    <property type="molecule type" value="Genomic_DNA"/>
</dbReference>
<feature type="compositionally biased region" description="Basic and acidic residues" evidence="2">
    <location>
        <begin position="158"/>
        <end position="167"/>
    </location>
</feature>
<gene>
    <name evidence="3" type="ORF">TRFO_06942</name>
</gene>
<sequence>MWRPSFSAQSQQNNNHTYHQNNQNNNYMAEFANLMKSPTRDHEAEREIKDLREKVSKLEKEVAALTNEKNKGLAKISLLESDLQSKNKTASEQKQIIENKDKVLNKIDKEKFNLQQENEKQKNDIANKNNEISALQKDIKSKNDEINKLKEQLHDLQYENRKQKNDISKQSNQISQLERDNNMIKKVLEDEKNKYLNLKDLKLRLESEFTDLKTKYEQQSKENSSYLYCIEITNRILNQIHHIYGNIQLTDIPDLNKYEQILKNSQSQNNPRKTFSQEFNEIIGNLKKQLHEFLGLKTKNVQIQQIQHSLQDFSKDFEKVKLINPDFIYQQQNNRSNSQNQSKELRKFNHEELSKLLEIDFLSIKNLERAQEFLKSCLSILDTSKVEIQKEIVADNQFYDKFQNITDNFGDHLMTANKHFTSIKNATDKYEPDLKQIHTFLCECQNTPSHILSEFSNNINKAIQEKDAALQNIFSMIYELSQMIGTECNCNEAERNSPEQAQRIKDAILESAEKLANKDVGIEILANSLSTLNDSWNKHKSLCDEKFKLESKPMNNEVSIENISDNISQINDFVSLLPIHKEDFGENIKRNTILNSEAHVNKNNTITQSMSDIEGKTNTLIELSNELKDKKHELEKLMNESSSSIQKIESLELLSRNQTRLLMDDEEKWLQMIERD</sequence>
<feature type="compositionally biased region" description="Polar residues" evidence="2">
    <location>
        <begin position="1"/>
        <end position="10"/>
    </location>
</feature>
<evidence type="ECO:0000256" key="1">
    <source>
        <dbReference type="SAM" id="Coils"/>
    </source>
</evidence>
<evidence type="ECO:0000313" key="4">
    <source>
        <dbReference type="Proteomes" id="UP000179807"/>
    </source>
</evidence>
<dbReference type="VEuPathDB" id="TrichDB:TRFO_06942"/>
<reference evidence="3" key="1">
    <citation type="submission" date="2016-10" db="EMBL/GenBank/DDBJ databases">
        <authorList>
            <person name="Benchimol M."/>
            <person name="Almeida L.G."/>
            <person name="Vasconcelos A.T."/>
            <person name="Perreira-Neves A."/>
            <person name="Rosa I.A."/>
            <person name="Tasca T."/>
            <person name="Bogo M.R."/>
            <person name="de Souza W."/>
        </authorList>
    </citation>
    <scope>NUCLEOTIDE SEQUENCE [LARGE SCALE GENOMIC DNA]</scope>
    <source>
        <strain evidence="3">K</strain>
    </source>
</reference>
<dbReference type="Proteomes" id="UP000179807">
    <property type="component" value="Unassembled WGS sequence"/>
</dbReference>
<feature type="compositionally biased region" description="Low complexity" evidence="2">
    <location>
        <begin position="11"/>
        <end position="22"/>
    </location>
</feature>
<dbReference type="GeneID" id="94828103"/>
<comment type="caution">
    <text evidence="3">The sequence shown here is derived from an EMBL/GenBank/DDBJ whole genome shotgun (WGS) entry which is preliminary data.</text>
</comment>
<name>A0A1J4JWQ6_9EUKA</name>
<proteinExistence type="predicted"/>
<feature type="region of interest" description="Disordered" evidence="2">
    <location>
        <begin position="158"/>
        <end position="178"/>
    </location>
</feature>
<keyword evidence="4" id="KW-1185">Reference proteome</keyword>
<protein>
    <submittedName>
        <fullName evidence="3">Uncharacterized protein</fullName>
    </submittedName>
</protein>
<feature type="coiled-coil region" evidence="1">
    <location>
        <begin position="41"/>
        <end position="75"/>
    </location>
</feature>
<evidence type="ECO:0000313" key="3">
    <source>
        <dbReference type="EMBL" id="OHT02888.1"/>
    </source>
</evidence>
<feature type="region of interest" description="Disordered" evidence="2">
    <location>
        <begin position="1"/>
        <end position="22"/>
    </location>
</feature>
<organism evidence="3 4">
    <name type="scientific">Tritrichomonas foetus</name>
    <dbReference type="NCBI Taxonomy" id="1144522"/>
    <lineage>
        <taxon>Eukaryota</taxon>
        <taxon>Metamonada</taxon>
        <taxon>Parabasalia</taxon>
        <taxon>Tritrichomonadida</taxon>
        <taxon>Tritrichomonadidae</taxon>
        <taxon>Tritrichomonas</taxon>
    </lineage>
</organism>
<keyword evidence="1" id="KW-0175">Coiled coil</keyword>
<dbReference type="RefSeq" id="XP_068356024.1">
    <property type="nucleotide sequence ID" value="XM_068493399.1"/>
</dbReference>
<dbReference type="AlphaFoldDB" id="A0A1J4JWQ6"/>